<evidence type="ECO:0000313" key="2">
    <source>
        <dbReference type="EMBL" id="WVZ60073.1"/>
    </source>
</evidence>
<keyword evidence="3" id="KW-1185">Reference proteome</keyword>
<organism evidence="2 3">
    <name type="scientific">Paspalum notatum var. saurae</name>
    <dbReference type="NCBI Taxonomy" id="547442"/>
    <lineage>
        <taxon>Eukaryota</taxon>
        <taxon>Viridiplantae</taxon>
        <taxon>Streptophyta</taxon>
        <taxon>Embryophyta</taxon>
        <taxon>Tracheophyta</taxon>
        <taxon>Spermatophyta</taxon>
        <taxon>Magnoliopsida</taxon>
        <taxon>Liliopsida</taxon>
        <taxon>Poales</taxon>
        <taxon>Poaceae</taxon>
        <taxon>PACMAD clade</taxon>
        <taxon>Panicoideae</taxon>
        <taxon>Andropogonodae</taxon>
        <taxon>Paspaleae</taxon>
        <taxon>Paspalinae</taxon>
        <taxon>Paspalum</taxon>
    </lineage>
</organism>
<accession>A0AAQ3WG94</accession>
<evidence type="ECO:0000313" key="3">
    <source>
        <dbReference type="Proteomes" id="UP001341281"/>
    </source>
</evidence>
<gene>
    <name evidence="2" type="ORF">U9M48_010139</name>
</gene>
<reference evidence="2 3" key="1">
    <citation type="submission" date="2024-02" db="EMBL/GenBank/DDBJ databases">
        <title>High-quality chromosome-scale genome assembly of Pensacola bahiagrass (Paspalum notatum Flugge var. saurae).</title>
        <authorList>
            <person name="Vega J.M."/>
            <person name="Podio M."/>
            <person name="Orjuela J."/>
            <person name="Siena L.A."/>
            <person name="Pessino S.C."/>
            <person name="Combes M.C."/>
            <person name="Mariac C."/>
            <person name="Albertini E."/>
            <person name="Pupilli F."/>
            <person name="Ortiz J.P.A."/>
            <person name="Leblanc O."/>
        </authorList>
    </citation>
    <scope>NUCLEOTIDE SEQUENCE [LARGE SCALE GENOMIC DNA]</scope>
    <source>
        <strain evidence="2">R1</strain>
        <tissue evidence="2">Leaf</tissue>
    </source>
</reference>
<dbReference type="EMBL" id="CP144746">
    <property type="protein sequence ID" value="WVZ60073.1"/>
    <property type="molecule type" value="Genomic_DNA"/>
</dbReference>
<dbReference type="AlphaFoldDB" id="A0AAQ3WG94"/>
<protein>
    <submittedName>
        <fullName evidence="2">Uncharacterized protein</fullName>
    </submittedName>
</protein>
<dbReference type="Proteomes" id="UP001341281">
    <property type="component" value="Chromosome 02"/>
</dbReference>
<sequence>MSIDHFAPVFVSRERRANAEQPPIEEPEDPQPYPQQEDLRRPPTPLPTTPTLARKVGRPYILLANYDL</sequence>
<feature type="region of interest" description="Disordered" evidence="1">
    <location>
        <begin position="1"/>
        <end position="53"/>
    </location>
</feature>
<name>A0AAQ3WG94_PASNO</name>
<proteinExistence type="predicted"/>
<evidence type="ECO:0000256" key="1">
    <source>
        <dbReference type="SAM" id="MobiDB-lite"/>
    </source>
</evidence>